<name>A0A1R3I7W2_COCAP</name>
<evidence type="ECO:0000313" key="1">
    <source>
        <dbReference type="EMBL" id="OMO78686.1"/>
    </source>
</evidence>
<gene>
    <name evidence="1" type="ORF">CCACVL1_14187</name>
</gene>
<keyword evidence="2" id="KW-1185">Reference proteome</keyword>
<dbReference type="AlphaFoldDB" id="A0A1R3I7W2"/>
<dbReference type="Gramene" id="OMO78686">
    <property type="protein sequence ID" value="OMO78686"/>
    <property type="gene ID" value="CCACVL1_14187"/>
</dbReference>
<organism evidence="1 2">
    <name type="scientific">Corchorus capsularis</name>
    <name type="common">Jute</name>
    <dbReference type="NCBI Taxonomy" id="210143"/>
    <lineage>
        <taxon>Eukaryota</taxon>
        <taxon>Viridiplantae</taxon>
        <taxon>Streptophyta</taxon>
        <taxon>Embryophyta</taxon>
        <taxon>Tracheophyta</taxon>
        <taxon>Spermatophyta</taxon>
        <taxon>Magnoliopsida</taxon>
        <taxon>eudicotyledons</taxon>
        <taxon>Gunneridae</taxon>
        <taxon>Pentapetalae</taxon>
        <taxon>rosids</taxon>
        <taxon>malvids</taxon>
        <taxon>Malvales</taxon>
        <taxon>Malvaceae</taxon>
        <taxon>Grewioideae</taxon>
        <taxon>Apeibeae</taxon>
        <taxon>Corchorus</taxon>
    </lineage>
</organism>
<dbReference type="Proteomes" id="UP000188268">
    <property type="component" value="Unassembled WGS sequence"/>
</dbReference>
<accession>A0A1R3I7W2</accession>
<dbReference type="EMBL" id="AWWV01010527">
    <property type="protein sequence ID" value="OMO78686.1"/>
    <property type="molecule type" value="Genomic_DNA"/>
</dbReference>
<comment type="caution">
    <text evidence="1">The sequence shown here is derived from an EMBL/GenBank/DDBJ whole genome shotgun (WGS) entry which is preliminary data.</text>
</comment>
<sequence length="91" mass="10230">MAHNTIQKKQSKIVCECEPQAKSRVGTARLGSVIGVSQLVLPWLRRLISPYYYSCYRHGVHNSSADCYRKMATVLPGQLLQTPPNRAETQV</sequence>
<protein>
    <submittedName>
        <fullName evidence="1">Uncharacterized protein</fullName>
    </submittedName>
</protein>
<proteinExistence type="predicted"/>
<evidence type="ECO:0000313" key="2">
    <source>
        <dbReference type="Proteomes" id="UP000188268"/>
    </source>
</evidence>
<reference evidence="1 2" key="1">
    <citation type="submission" date="2013-09" db="EMBL/GenBank/DDBJ databases">
        <title>Corchorus capsularis genome sequencing.</title>
        <authorList>
            <person name="Alam M."/>
            <person name="Haque M.S."/>
            <person name="Islam M.S."/>
            <person name="Emdad E.M."/>
            <person name="Islam M.M."/>
            <person name="Ahmed B."/>
            <person name="Halim A."/>
            <person name="Hossen Q.M.M."/>
            <person name="Hossain M.Z."/>
            <person name="Ahmed R."/>
            <person name="Khan M.M."/>
            <person name="Islam R."/>
            <person name="Rashid M.M."/>
            <person name="Khan S.A."/>
            <person name="Rahman M.S."/>
            <person name="Alam M."/>
        </authorList>
    </citation>
    <scope>NUCLEOTIDE SEQUENCE [LARGE SCALE GENOMIC DNA]</scope>
    <source>
        <strain evidence="2">cv. CVL-1</strain>
        <tissue evidence="1">Whole seedling</tissue>
    </source>
</reference>